<accession>K0CEK1</accession>
<keyword evidence="2 4" id="KW-0808">Transferase</keyword>
<dbReference type="PATRIC" id="fig|930169.3.peg.1730"/>
<dbReference type="Pfam" id="PF00535">
    <property type="entry name" value="Glycos_transf_2"/>
    <property type="match status" value="1"/>
</dbReference>
<dbReference type="KEGG" id="adi:B5T_01754"/>
<dbReference type="eggNOG" id="COG1216">
    <property type="taxonomic scope" value="Bacteria"/>
</dbReference>
<dbReference type="InterPro" id="IPR001173">
    <property type="entry name" value="Glyco_trans_2-like"/>
</dbReference>
<dbReference type="RefSeq" id="WP_014994104.1">
    <property type="nucleotide sequence ID" value="NC_018691.1"/>
</dbReference>
<name>K0CEK1_ALCDB</name>
<dbReference type="InterPro" id="IPR029044">
    <property type="entry name" value="Nucleotide-diphossugar_trans"/>
</dbReference>
<dbReference type="Gene3D" id="3.90.550.10">
    <property type="entry name" value="Spore Coat Polysaccharide Biosynthesis Protein SpsA, Chain A"/>
    <property type="match status" value="1"/>
</dbReference>
<dbReference type="AlphaFoldDB" id="K0CEK1"/>
<dbReference type="PANTHER" id="PTHR22916:SF51">
    <property type="entry name" value="GLYCOSYLTRANSFERASE EPSH-RELATED"/>
    <property type="match status" value="1"/>
</dbReference>
<proteinExistence type="predicted"/>
<dbReference type="HOGENOM" id="CLU_614877_0_0_6"/>
<dbReference type="STRING" id="930169.B5T_01754"/>
<organism evidence="4 5">
    <name type="scientific">Alcanivorax dieselolei (strain DSM 16502 / CGMCC 1.3690 / MCCC 1A00001 / B-5)</name>
    <name type="common">Alloalcanivorax dieselolei</name>
    <dbReference type="NCBI Taxonomy" id="930169"/>
    <lineage>
        <taxon>Bacteria</taxon>
        <taxon>Pseudomonadati</taxon>
        <taxon>Pseudomonadota</taxon>
        <taxon>Gammaproteobacteria</taxon>
        <taxon>Oceanospirillales</taxon>
        <taxon>Alcanivoracaceae</taxon>
        <taxon>Alloalcanivorax</taxon>
    </lineage>
</organism>
<gene>
    <name evidence="4" type="ordered locus">B5T_01754</name>
</gene>
<evidence type="ECO:0000313" key="5">
    <source>
        <dbReference type="Proteomes" id="UP000006286"/>
    </source>
</evidence>
<evidence type="ECO:0000259" key="3">
    <source>
        <dbReference type="Pfam" id="PF00535"/>
    </source>
</evidence>
<keyword evidence="5" id="KW-1185">Reference proteome</keyword>
<evidence type="ECO:0000313" key="4">
    <source>
        <dbReference type="EMBL" id="AFT70031.1"/>
    </source>
</evidence>
<dbReference type="Proteomes" id="UP000006286">
    <property type="component" value="Chromosome"/>
</dbReference>
<dbReference type="EMBL" id="CP003466">
    <property type="protein sequence ID" value="AFT70031.1"/>
    <property type="molecule type" value="Genomic_DNA"/>
</dbReference>
<dbReference type="GO" id="GO:0016758">
    <property type="term" value="F:hexosyltransferase activity"/>
    <property type="evidence" value="ECO:0007669"/>
    <property type="project" value="UniProtKB-ARBA"/>
</dbReference>
<sequence length="445" mass="50600">MISVIVTTYNIEKYIEECLNSVLAQTYLDLEIIVVDDGSNDSTPGLIASIAKRDARIKPVLMPENTPGGVAVAANVGMSHATGEYIGFVDGDDWCEPYMFEKLVTVLEATDSQVAIGDFKNYDEVSGSYYDPADKRLWLKGLPLGEALEGVANKKALLAFNPVPWRKLYRRDFLEANQIRFPEGDYFYEDNPFHWFCLTKGERFVLIPDCLCYHRMNRVGQTMSSGDKRLLAMYEHHRTIFTWLTENDLYETYKEDIILWVVNHSCWIYDAIRDEFKPDVIRRLGEELGEHDSALASELLGNPDRMGSKGRNLAAEAMGDNFRPSGGWPVSRGVGTKFPLAAEALRYCQEFGIGATVRKVVEYLYRRMPMPVRKVIGKLRSNSEDTSIGMRSSTKKELRDIRVQLETTKLLTMLGDEKVARVEKKVDQLQSDIDEIKVLLSQKRD</sequence>
<reference evidence="4 5" key="1">
    <citation type="journal article" date="2012" name="J. Bacteriol.">
        <title>Complete genome sequence of Alcanivorax dieselolei type strain B5.</title>
        <authorList>
            <person name="Lai Q."/>
            <person name="Li W."/>
            <person name="Shao Z."/>
        </authorList>
    </citation>
    <scope>NUCLEOTIDE SEQUENCE [LARGE SCALE GENOMIC DNA]</scope>
    <source>
        <strain evidence="5">DSM 16502 / CGMCC 1.3690 / B-5</strain>
    </source>
</reference>
<dbReference type="PANTHER" id="PTHR22916">
    <property type="entry name" value="GLYCOSYLTRANSFERASE"/>
    <property type="match status" value="1"/>
</dbReference>
<evidence type="ECO:0000256" key="1">
    <source>
        <dbReference type="ARBA" id="ARBA00022676"/>
    </source>
</evidence>
<protein>
    <submittedName>
        <fullName evidence="4">Glycosyl transferase family 2</fullName>
    </submittedName>
</protein>
<feature type="domain" description="Glycosyltransferase 2-like" evidence="3">
    <location>
        <begin position="3"/>
        <end position="134"/>
    </location>
</feature>
<dbReference type="SUPFAM" id="SSF53448">
    <property type="entry name" value="Nucleotide-diphospho-sugar transferases"/>
    <property type="match status" value="1"/>
</dbReference>
<keyword evidence="1" id="KW-0328">Glycosyltransferase</keyword>
<dbReference type="CDD" id="cd00761">
    <property type="entry name" value="Glyco_tranf_GTA_type"/>
    <property type="match status" value="1"/>
</dbReference>
<evidence type="ECO:0000256" key="2">
    <source>
        <dbReference type="ARBA" id="ARBA00022679"/>
    </source>
</evidence>